<accession>M1A8C7</accession>
<name>M1A8C7_SOLTU</name>
<keyword evidence="1" id="KW-0732">Signal</keyword>
<evidence type="ECO:0008006" key="4">
    <source>
        <dbReference type="Google" id="ProtNLM"/>
    </source>
</evidence>
<reference evidence="2" key="2">
    <citation type="submission" date="2015-06" db="UniProtKB">
        <authorList>
            <consortium name="EnsemblPlants"/>
        </authorList>
    </citation>
    <scope>IDENTIFICATION</scope>
    <source>
        <strain evidence="2">DM1-3 516 R44</strain>
    </source>
</reference>
<dbReference type="InParanoid" id="M1A8C7"/>
<feature type="chain" id="PRO_5004011202" description="Secreted protein" evidence="1">
    <location>
        <begin position="19"/>
        <end position="66"/>
    </location>
</feature>
<dbReference type="EnsemblPlants" id="PGSC0003DMT400016930">
    <property type="protein sequence ID" value="PGSC0003DMT400016930"/>
    <property type="gene ID" value="PGSC0003DMG400006618"/>
</dbReference>
<reference evidence="3" key="1">
    <citation type="journal article" date="2011" name="Nature">
        <title>Genome sequence and analysis of the tuber crop potato.</title>
        <authorList>
            <consortium name="The Potato Genome Sequencing Consortium"/>
        </authorList>
    </citation>
    <scope>NUCLEOTIDE SEQUENCE [LARGE SCALE GENOMIC DNA]</scope>
    <source>
        <strain evidence="3">cv. DM1-3 516 R44</strain>
    </source>
</reference>
<keyword evidence="3" id="KW-1185">Reference proteome</keyword>
<dbReference type="Gramene" id="PGSC0003DMT400016930">
    <property type="protein sequence ID" value="PGSC0003DMT400016930"/>
    <property type="gene ID" value="PGSC0003DMG400006618"/>
</dbReference>
<dbReference type="AlphaFoldDB" id="M1A8C7"/>
<dbReference type="Proteomes" id="UP000011115">
    <property type="component" value="Unassembled WGS sequence"/>
</dbReference>
<evidence type="ECO:0000256" key="1">
    <source>
        <dbReference type="SAM" id="SignalP"/>
    </source>
</evidence>
<evidence type="ECO:0000313" key="3">
    <source>
        <dbReference type="Proteomes" id="UP000011115"/>
    </source>
</evidence>
<dbReference type="HOGENOM" id="CLU_2836225_0_0_1"/>
<protein>
    <recommendedName>
        <fullName evidence="4">Secreted protein</fullName>
    </recommendedName>
</protein>
<organism evidence="2 3">
    <name type="scientific">Solanum tuberosum</name>
    <name type="common">Potato</name>
    <dbReference type="NCBI Taxonomy" id="4113"/>
    <lineage>
        <taxon>Eukaryota</taxon>
        <taxon>Viridiplantae</taxon>
        <taxon>Streptophyta</taxon>
        <taxon>Embryophyta</taxon>
        <taxon>Tracheophyta</taxon>
        <taxon>Spermatophyta</taxon>
        <taxon>Magnoliopsida</taxon>
        <taxon>eudicotyledons</taxon>
        <taxon>Gunneridae</taxon>
        <taxon>Pentapetalae</taxon>
        <taxon>asterids</taxon>
        <taxon>lamiids</taxon>
        <taxon>Solanales</taxon>
        <taxon>Solanaceae</taxon>
        <taxon>Solanoideae</taxon>
        <taxon>Solaneae</taxon>
        <taxon>Solanum</taxon>
    </lineage>
</organism>
<feature type="signal peptide" evidence="1">
    <location>
        <begin position="1"/>
        <end position="18"/>
    </location>
</feature>
<evidence type="ECO:0000313" key="2">
    <source>
        <dbReference type="EnsemblPlants" id="PGSC0003DMT400016930"/>
    </source>
</evidence>
<sequence length="66" mass="7157">MALAAIAIAAAIAITSQCRLVVVSGNDKGFCGHLNKSCVQYFWLENSLNLTLKVTNFNDQLVSQNK</sequence>
<proteinExistence type="predicted"/>
<dbReference type="PaxDb" id="4113-PGSC0003DMT400016930"/>